<gene>
    <name evidence="2" type="ORF">ACFS7Z_08240</name>
</gene>
<accession>A0ABW6BR95</accession>
<name>A0ABW6BR95_9BACT</name>
<protein>
    <submittedName>
        <fullName evidence="2">DUF4184 family protein</fullName>
    </submittedName>
</protein>
<feature type="transmembrane region" description="Helical" evidence="1">
    <location>
        <begin position="153"/>
        <end position="177"/>
    </location>
</feature>
<feature type="transmembrane region" description="Helical" evidence="1">
    <location>
        <begin position="215"/>
        <end position="238"/>
    </location>
</feature>
<sequence>MPFTFSHPAIVLPCCYLPQRWRSLTGLVAGSVVPDFEMFLRMKALITFSHTWHSIFWFNLPLALVLCFLFHLLVRNPLISHLPLFLKQRLNSFKGFNWTQHFRQQTLVVVVSILIGILSHFFWDNFTHHYGIFLQWFPALAQDVVLGEYRLPLYFLLQIGFSVLGGLAVLYAMLLLPVKRTYNHTYQTLKYWVLLITITLLITAIRYMTGLSFSYFPNVVVVLISAGLLSLLLTSFLIRDR</sequence>
<dbReference type="RefSeq" id="WP_377483267.1">
    <property type="nucleotide sequence ID" value="NZ_JBHUOX010000005.1"/>
</dbReference>
<organism evidence="2 3">
    <name type="scientific">Pontibacter toksunensis</name>
    <dbReference type="NCBI Taxonomy" id="1332631"/>
    <lineage>
        <taxon>Bacteria</taxon>
        <taxon>Pseudomonadati</taxon>
        <taxon>Bacteroidota</taxon>
        <taxon>Cytophagia</taxon>
        <taxon>Cytophagales</taxon>
        <taxon>Hymenobacteraceae</taxon>
        <taxon>Pontibacter</taxon>
    </lineage>
</organism>
<reference evidence="3" key="1">
    <citation type="journal article" date="2019" name="Int. J. Syst. Evol. Microbiol.">
        <title>The Global Catalogue of Microorganisms (GCM) 10K type strain sequencing project: providing services to taxonomists for standard genome sequencing and annotation.</title>
        <authorList>
            <consortium name="The Broad Institute Genomics Platform"/>
            <consortium name="The Broad Institute Genome Sequencing Center for Infectious Disease"/>
            <person name="Wu L."/>
            <person name="Ma J."/>
        </authorList>
    </citation>
    <scope>NUCLEOTIDE SEQUENCE [LARGE SCALE GENOMIC DNA]</scope>
    <source>
        <strain evidence="3">KCTC 23984</strain>
    </source>
</reference>
<evidence type="ECO:0000313" key="3">
    <source>
        <dbReference type="Proteomes" id="UP001597641"/>
    </source>
</evidence>
<keyword evidence="3" id="KW-1185">Reference proteome</keyword>
<feature type="transmembrane region" description="Helical" evidence="1">
    <location>
        <begin position="189"/>
        <end position="209"/>
    </location>
</feature>
<comment type="caution">
    <text evidence="2">The sequence shown here is derived from an EMBL/GenBank/DDBJ whole genome shotgun (WGS) entry which is preliminary data.</text>
</comment>
<evidence type="ECO:0000256" key="1">
    <source>
        <dbReference type="SAM" id="Phobius"/>
    </source>
</evidence>
<proteinExistence type="predicted"/>
<dbReference type="EMBL" id="JBHUOX010000005">
    <property type="protein sequence ID" value="MFD3000345.1"/>
    <property type="molecule type" value="Genomic_DNA"/>
</dbReference>
<feature type="transmembrane region" description="Helical" evidence="1">
    <location>
        <begin position="106"/>
        <end position="123"/>
    </location>
</feature>
<keyword evidence="1" id="KW-0812">Transmembrane</keyword>
<dbReference type="InterPro" id="IPR025238">
    <property type="entry name" value="DUF4184"/>
</dbReference>
<dbReference type="Pfam" id="PF13803">
    <property type="entry name" value="DUF4184"/>
    <property type="match status" value="1"/>
</dbReference>
<keyword evidence="1" id="KW-1133">Transmembrane helix</keyword>
<dbReference type="Proteomes" id="UP001597641">
    <property type="component" value="Unassembled WGS sequence"/>
</dbReference>
<evidence type="ECO:0000313" key="2">
    <source>
        <dbReference type="EMBL" id="MFD3000345.1"/>
    </source>
</evidence>
<feature type="transmembrane region" description="Helical" evidence="1">
    <location>
        <begin position="55"/>
        <end position="74"/>
    </location>
</feature>
<keyword evidence="1" id="KW-0472">Membrane</keyword>